<accession>K8E1S3</accession>
<proteinExistence type="predicted"/>
<dbReference type="AlphaFoldDB" id="K8E1S3"/>
<dbReference type="HOGENOM" id="CLU_2367694_0_0_9"/>
<dbReference type="KEGG" id="cml:BN424_289"/>
<gene>
    <name evidence="1" type="ORF">BN424_289</name>
</gene>
<keyword evidence="2" id="KW-1185">Reference proteome</keyword>
<reference evidence="2" key="1">
    <citation type="journal article" date="2013" name="Genome Announc.">
        <title>Complete Chromosome Sequence of Carnobacterium maltaromaticum LMA 28.</title>
        <authorList>
            <person name="Cailliez-Grimal C."/>
            <person name="Chaillou S."/>
            <person name="Anba-Mondoloni J."/>
            <person name="Loux V."/>
            <person name="Afzal M.I."/>
            <person name="Rahman A."/>
            <person name="Kergourlay G."/>
            <person name="Champomier-Verges M.C."/>
            <person name="Zagorec M."/>
            <person name="Dalgaard P."/>
            <person name="Leisner J.J."/>
            <person name="Prevost H."/>
            <person name="Revol-Junelles A.M."/>
            <person name="Borges F."/>
        </authorList>
    </citation>
    <scope>NUCLEOTIDE SEQUENCE</scope>
    <source>
        <strain evidence="2">LMA28</strain>
    </source>
</reference>
<name>K8E1S3_CARML</name>
<evidence type="ECO:0000313" key="2">
    <source>
        <dbReference type="Proteomes" id="UP000000212"/>
    </source>
</evidence>
<dbReference type="OrthoDB" id="2175149at2"/>
<dbReference type="Proteomes" id="UP000000212">
    <property type="component" value="Chromosome"/>
</dbReference>
<dbReference type="STRING" id="1234679.BN424_289"/>
<sequence length="95" mass="11500">MVNPLPTEYEAQHILFFENSENECRTINERVIIRKWPFIRPKAVLLTKDYDALKEKSTYFDLIERENRSLERWFSESVLNKKQVSHKNLTNKIEE</sequence>
<dbReference type="EMBL" id="HE999757">
    <property type="protein sequence ID" value="CCO09769.2"/>
    <property type="molecule type" value="Genomic_DNA"/>
</dbReference>
<protein>
    <submittedName>
        <fullName evidence="1">Uncharacterized protein</fullName>
    </submittedName>
</protein>
<evidence type="ECO:0000313" key="1">
    <source>
        <dbReference type="EMBL" id="CCO09769.2"/>
    </source>
</evidence>
<dbReference type="RefSeq" id="WP_015075333.1">
    <property type="nucleotide sequence ID" value="NC_019425.2"/>
</dbReference>
<organism evidence="1 2">
    <name type="scientific">Carnobacterium maltaromaticum LMA28</name>
    <dbReference type="NCBI Taxonomy" id="1234679"/>
    <lineage>
        <taxon>Bacteria</taxon>
        <taxon>Bacillati</taxon>
        <taxon>Bacillota</taxon>
        <taxon>Bacilli</taxon>
        <taxon>Lactobacillales</taxon>
        <taxon>Carnobacteriaceae</taxon>
        <taxon>Carnobacterium</taxon>
    </lineage>
</organism>